<dbReference type="GO" id="GO:0032264">
    <property type="term" value="P:IMP salvage"/>
    <property type="evidence" value="ECO:0007669"/>
    <property type="project" value="UniProtKB-UniPathway"/>
</dbReference>
<dbReference type="EMBL" id="JACHGW010000001">
    <property type="protein sequence ID" value="MBB6049623.1"/>
    <property type="molecule type" value="Genomic_DNA"/>
</dbReference>
<organism evidence="17 18">
    <name type="scientific">Armatimonas rosea</name>
    <dbReference type="NCBI Taxonomy" id="685828"/>
    <lineage>
        <taxon>Bacteria</taxon>
        <taxon>Bacillati</taxon>
        <taxon>Armatimonadota</taxon>
        <taxon>Armatimonadia</taxon>
        <taxon>Armatimonadales</taxon>
        <taxon>Armatimonadaceae</taxon>
        <taxon>Armatimonas</taxon>
    </lineage>
</organism>
<comment type="catalytic activity">
    <reaction evidence="13">
        <text>GMP + diphosphate = guanine + 5-phospho-alpha-D-ribose 1-diphosphate</text>
        <dbReference type="Rhea" id="RHEA:25424"/>
        <dbReference type="ChEBI" id="CHEBI:16235"/>
        <dbReference type="ChEBI" id="CHEBI:33019"/>
        <dbReference type="ChEBI" id="CHEBI:58017"/>
        <dbReference type="ChEBI" id="CHEBI:58115"/>
        <dbReference type="EC" id="2.4.2.8"/>
    </reaction>
    <physiologicalReaction direction="right-to-left" evidence="13">
        <dbReference type="Rhea" id="RHEA:25426"/>
    </physiologicalReaction>
</comment>
<dbReference type="InterPro" id="IPR000836">
    <property type="entry name" value="PRTase_dom"/>
</dbReference>
<comment type="pathway">
    <text evidence="4">Purine metabolism; GMP biosynthesis via salvage pathway; GMP from guanine: step 1/1.</text>
</comment>
<evidence type="ECO:0000256" key="9">
    <source>
        <dbReference type="ARBA" id="ARBA00022723"/>
    </source>
</evidence>
<dbReference type="GO" id="GO:0032263">
    <property type="term" value="P:GMP salvage"/>
    <property type="evidence" value="ECO:0007669"/>
    <property type="project" value="TreeGrafter"/>
</dbReference>
<dbReference type="GO" id="GO:0005829">
    <property type="term" value="C:cytosol"/>
    <property type="evidence" value="ECO:0007669"/>
    <property type="project" value="TreeGrafter"/>
</dbReference>
<gene>
    <name evidence="17" type="ORF">HNQ39_001385</name>
</gene>
<evidence type="ECO:0000256" key="15">
    <source>
        <dbReference type="RuleBase" id="RU364099"/>
    </source>
</evidence>
<comment type="cofactor">
    <cofactor evidence="1 15">
        <name>Mg(2+)</name>
        <dbReference type="ChEBI" id="CHEBI:18420"/>
    </cofactor>
</comment>
<feature type="domain" description="Phosphoribosyltransferase" evidence="16">
    <location>
        <begin position="13"/>
        <end position="138"/>
    </location>
</feature>
<reference evidence="17 18" key="1">
    <citation type="submission" date="2020-08" db="EMBL/GenBank/DDBJ databases">
        <title>Genomic Encyclopedia of Type Strains, Phase IV (KMG-IV): sequencing the most valuable type-strain genomes for metagenomic binning, comparative biology and taxonomic classification.</title>
        <authorList>
            <person name="Goeker M."/>
        </authorList>
    </citation>
    <scope>NUCLEOTIDE SEQUENCE [LARGE SCALE GENOMIC DNA]</scope>
    <source>
        <strain evidence="17 18">DSM 23562</strain>
    </source>
</reference>
<dbReference type="GO" id="GO:0000166">
    <property type="term" value="F:nucleotide binding"/>
    <property type="evidence" value="ECO:0007669"/>
    <property type="project" value="UniProtKB-KW"/>
</dbReference>
<keyword evidence="7 15" id="KW-0328">Glycosyltransferase</keyword>
<proteinExistence type="inferred from homology"/>
<keyword evidence="8 15" id="KW-0808">Transferase</keyword>
<accession>A0A7W9W5I9</accession>
<evidence type="ECO:0000313" key="17">
    <source>
        <dbReference type="EMBL" id="MBB6049623.1"/>
    </source>
</evidence>
<dbReference type="RefSeq" id="WP_184193221.1">
    <property type="nucleotide sequence ID" value="NZ_JACHGW010000001.1"/>
</dbReference>
<evidence type="ECO:0000256" key="6">
    <source>
        <dbReference type="ARBA" id="ARBA00022490"/>
    </source>
</evidence>
<comment type="similarity">
    <text evidence="5 15">Belongs to the purine/pyrimidine phosphoribosyltransferase family.</text>
</comment>
<dbReference type="InterPro" id="IPR005904">
    <property type="entry name" value="Hxn_phspho_trans"/>
</dbReference>
<dbReference type="GO" id="GO:0006178">
    <property type="term" value="P:guanine salvage"/>
    <property type="evidence" value="ECO:0007669"/>
    <property type="project" value="TreeGrafter"/>
</dbReference>
<evidence type="ECO:0000313" key="18">
    <source>
        <dbReference type="Proteomes" id="UP000520814"/>
    </source>
</evidence>
<keyword evidence="18" id="KW-1185">Reference proteome</keyword>
<dbReference type="GO" id="GO:0000287">
    <property type="term" value="F:magnesium ion binding"/>
    <property type="evidence" value="ECO:0007669"/>
    <property type="project" value="TreeGrafter"/>
</dbReference>
<dbReference type="Pfam" id="PF00156">
    <property type="entry name" value="Pribosyltran"/>
    <property type="match status" value="1"/>
</dbReference>
<comment type="caution">
    <text evidence="17">The sequence shown here is derived from an EMBL/GenBank/DDBJ whole genome shotgun (WGS) entry which is preliminary data.</text>
</comment>
<dbReference type="InterPro" id="IPR050408">
    <property type="entry name" value="HGPRT"/>
</dbReference>
<keyword evidence="6 15" id="KW-0963">Cytoplasm</keyword>
<evidence type="ECO:0000259" key="16">
    <source>
        <dbReference type="Pfam" id="PF00156"/>
    </source>
</evidence>
<name>A0A7W9W5I9_ARMRO</name>
<dbReference type="NCBIfam" id="TIGR01203">
    <property type="entry name" value="HGPRTase"/>
    <property type="match status" value="1"/>
</dbReference>
<sequence length="185" mass="20447">MHPDIETIRITEEEIAARVSTLGAQLARDYEGKDLLLVGVLTGSTLFMADLVRRINIPLAFDFVSVSTYGTGSKASGVVKILKDLDEPVESRHVVVVEDVLNPAMSRRLSYLLDMLSARKCASLRVCTLLDKPVRRRALGINLEPDYCGFAVEEEYVVGYGMDYLGRYRSLPYIGTLKPVIYGGG</sequence>
<dbReference type="PANTHER" id="PTHR43340:SF1">
    <property type="entry name" value="HYPOXANTHINE PHOSPHORIBOSYLTRANSFERASE"/>
    <property type="match status" value="1"/>
</dbReference>
<dbReference type="GO" id="GO:0006166">
    <property type="term" value="P:purine ribonucleoside salvage"/>
    <property type="evidence" value="ECO:0007669"/>
    <property type="project" value="UniProtKB-KW"/>
</dbReference>
<comment type="subcellular location">
    <subcellularLocation>
        <location evidence="2 15">Cytoplasm</location>
    </subcellularLocation>
</comment>
<dbReference type="GO" id="GO:0052657">
    <property type="term" value="F:guanine phosphoribosyltransferase activity"/>
    <property type="evidence" value="ECO:0007669"/>
    <property type="project" value="UniProtKB-ARBA"/>
</dbReference>
<dbReference type="Gene3D" id="3.40.50.2020">
    <property type="match status" value="1"/>
</dbReference>
<dbReference type="GO" id="GO:0046100">
    <property type="term" value="P:hypoxanthine metabolic process"/>
    <property type="evidence" value="ECO:0007669"/>
    <property type="project" value="TreeGrafter"/>
</dbReference>
<evidence type="ECO:0000256" key="13">
    <source>
        <dbReference type="ARBA" id="ARBA00048811"/>
    </source>
</evidence>
<evidence type="ECO:0000256" key="12">
    <source>
        <dbReference type="ARBA" id="ARBA00022842"/>
    </source>
</evidence>
<evidence type="ECO:0000256" key="3">
    <source>
        <dbReference type="ARBA" id="ARBA00004669"/>
    </source>
</evidence>
<evidence type="ECO:0000256" key="7">
    <source>
        <dbReference type="ARBA" id="ARBA00022676"/>
    </source>
</evidence>
<evidence type="ECO:0000256" key="8">
    <source>
        <dbReference type="ARBA" id="ARBA00022679"/>
    </source>
</evidence>
<keyword evidence="11 15" id="KW-0547">Nucleotide-binding</keyword>
<evidence type="ECO:0000256" key="1">
    <source>
        <dbReference type="ARBA" id="ARBA00001946"/>
    </source>
</evidence>
<keyword evidence="12 15" id="KW-0460">Magnesium</keyword>
<evidence type="ECO:0000256" key="5">
    <source>
        <dbReference type="ARBA" id="ARBA00008391"/>
    </source>
</evidence>
<evidence type="ECO:0000256" key="4">
    <source>
        <dbReference type="ARBA" id="ARBA00004676"/>
    </source>
</evidence>
<keyword evidence="10 15" id="KW-0660">Purine salvage</keyword>
<dbReference type="SUPFAM" id="SSF53271">
    <property type="entry name" value="PRTase-like"/>
    <property type="match status" value="1"/>
</dbReference>
<evidence type="ECO:0000256" key="11">
    <source>
        <dbReference type="ARBA" id="ARBA00022741"/>
    </source>
</evidence>
<evidence type="ECO:0000256" key="10">
    <source>
        <dbReference type="ARBA" id="ARBA00022726"/>
    </source>
</evidence>
<dbReference type="PANTHER" id="PTHR43340">
    <property type="entry name" value="HYPOXANTHINE-GUANINE PHOSPHORIBOSYLTRANSFERASE"/>
    <property type="match status" value="1"/>
</dbReference>
<evidence type="ECO:0000256" key="14">
    <source>
        <dbReference type="ARBA" id="ARBA00049402"/>
    </source>
</evidence>
<dbReference type="CDD" id="cd06223">
    <property type="entry name" value="PRTases_typeI"/>
    <property type="match status" value="1"/>
</dbReference>
<dbReference type="Proteomes" id="UP000520814">
    <property type="component" value="Unassembled WGS sequence"/>
</dbReference>
<dbReference type="AlphaFoldDB" id="A0A7W9W5I9"/>
<dbReference type="UniPathway" id="UPA00591">
    <property type="reaction ID" value="UER00648"/>
</dbReference>
<dbReference type="GO" id="GO:0004422">
    <property type="term" value="F:hypoxanthine phosphoribosyltransferase activity"/>
    <property type="evidence" value="ECO:0007669"/>
    <property type="project" value="InterPro"/>
</dbReference>
<dbReference type="EC" id="2.4.2.8" evidence="15"/>
<keyword evidence="9 15" id="KW-0479">Metal-binding</keyword>
<evidence type="ECO:0000256" key="2">
    <source>
        <dbReference type="ARBA" id="ARBA00004496"/>
    </source>
</evidence>
<protein>
    <recommendedName>
        <fullName evidence="15">Hypoxanthine phosphoribosyltransferase</fullName>
        <ecNumber evidence="15">2.4.2.8</ecNumber>
    </recommendedName>
</protein>
<dbReference type="FunFam" id="3.40.50.2020:FF:000006">
    <property type="entry name" value="Hypoxanthine phosphoribosyltransferase"/>
    <property type="match status" value="1"/>
</dbReference>
<comment type="catalytic activity">
    <reaction evidence="14">
        <text>IMP + diphosphate = hypoxanthine + 5-phospho-alpha-D-ribose 1-diphosphate</text>
        <dbReference type="Rhea" id="RHEA:17973"/>
        <dbReference type="ChEBI" id="CHEBI:17368"/>
        <dbReference type="ChEBI" id="CHEBI:33019"/>
        <dbReference type="ChEBI" id="CHEBI:58017"/>
        <dbReference type="ChEBI" id="CHEBI:58053"/>
        <dbReference type="EC" id="2.4.2.8"/>
    </reaction>
    <physiologicalReaction direction="right-to-left" evidence="14">
        <dbReference type="Rhea" id="RHEA:17975"/>
    </physiologicalReaction>
</comment>
<dbReference type="InterPro" id="IPR029057">
    <property type="entry name" value="PRTase-like"/>
</dbReference>
<comment type="pathway">
    <text evidence="3 15">Purine metabolism; IMP biosynthesis via salvage pathway; IMP from hypoxanthine: step 1/1.</text>
</comment>